<feature type="region of interest" description="Disordered" evidence="1">
    <location>
        <begin position="82"/>
        <end position="118"/>
    </location>
</feature>
<proteinExistence type="predicted"/>
<name>A0A0A9H5L8_ARUDO</name>
<protein>
    <submittedName>
        <fullName evidence="2">Uncharacterized protein</fullName>
    </submittedName>
</protein>
<reference evidence="2" key="1">
    <citation type="submission" date="2014-09" db="EMBL/GenBank/DDBJ databases">
        <authorList>
            <person name="Magalhaes I.L.F."/>
            <person name="Oliveira U."/>
            <person name="Santos F.R."/>
            <person name="Vidigal T.H.D.A."/>
            <person name="Brescovit A.D."/>
            <person name="Santos A.J."/>
        </authorList>
    </citation>
    <scope>NUCLEOTIDE SEQUENCE</scope>
    <source>
        <tissue evidence="2">Shoot tissue taken approximately 20 cm above the soil surface</tissue>
    </source>
</reference>
<evidence type="ECO:0000313" key="2">
    <source>
        <dbReference type="EMBL" id="JAE28183.1"/>
    </source>
</evidence>
<dbReference type="EMBL" id="GBRH01169713">
    <property type="protein sequence ID" value="JAE28183.1"/>
    <property type="molecule type" value="Transcribed_RNA"/>
</dbReference>
<evidence type="ECO:0000256" key="1">
    <source>
        <dbReference type="SAM" id="MobiDB-lite"/>
    </source>
</evidence>
<sequence length="118" mass="13837">MQPEQDRETVRTRSLLLFSQRGAHHHRLRANANLKGSNARTQSRSGITRTCTSSYRHKLTRGTRLISRGMCRRGRTRRCTRARCRRRAPRRRRTPGCRGCPGASPSSLSSRRRRRRRR</sequence>
<feature type="compositionally biased region" description="Low complexity" evidence="1">
    <location>
        <begin position="96"/>
        <end position="109"/>
    </location>
</feature>
<organism evidence="2">
    <name type="scientific">Arundo donax</name>
    <name type="common">Giant reed</name>
    <name type="synonym">Donax arundinaceus</name>
    <dbReference type="NCBI Taxonomy" id="35708"/>
    <lineage>
        <taxon>Eukaryota</taxon>
        <taxon>Viridiplantae</taxon>
        <taxon>Streptophyta</taxon>
        <taxon>Embryophyta</taxon>
        <taxon>Tracheophyta</taxon>
        <taxon>Spermatophyta</taxon>
        <taxon>Magnoliopsida</taxon>
        <taxon>Liliopsida</taxon>
        <taxon>Poales</taxon>
        <taxon>Poaceae</taxon>
        <taxon>PACMAD clade</taxon>
        <taxon>Arundinoideae</taxon>
        <taxon>Arundineae</taxon>
        <taxon>Arundo</taxon>
    </lineage>
</organism>
<dbReference type="AlphaFoldDB" id="A0A0A9H5L8"/>
<accession>A0A0A9H5L8</accession>
<reference evidence="2" key="2">
    <citation type="journal article" date="2015" name="Data Brief">
        <title>Shoot transcriptome of the giant reed, Arundo donax.</title>
        <authorList>
            <person name="Barrero R.A."/>
            <person name="Guerrero F.D."/>
            <person name="Moolhuijzen P."/>
            <person name="Goolsby J.A."/>
            <person name="Tidwell J."/>
            <person name="Bellgard S.E."/>
            <person name="Bellgard M.I."/>
        </authorList>
    </citation>
    <scope>NUCLEOTIDE SEQUENCE</scope>
    <source>
        <tissue evidence="2">Shoot tissue taken approximately 20 cm above the soil surface</tissue>
    </source>
</reference>
<feature type="compositionally biased region" description="Basic residues" evidence="1">
    <location>
        <begin position="82"/>
        <end position="95"/>
    </location>
</feature>